<dbReference type="CDD" id="cd02440">
    <property type="entry name" value="AdoMet_MTases"/>
    <property type="match status" value="1"/>
</dbReference>
<dbReference type="Gene3D" id="3.40.50.150">
    <property type="entry name" value="Vaccinia Virus protein VP39"/>
    <property type="match status" value="1"/>
</dbReference>
<dbReference type="SUPFAM" id="SSF53335">
    <property type="entry name" value="S-adenosyl-L-methionine-dependent methyltransferases"/>
    <property type="match status" value="1"/>
</dbReference>
<evidence type="ECO:0000259" key="1">
    <source>
        <dbReference type="Pfam" id="PF13847"/>
    </source>
</evidence>
<dbReference type="GO" id="GO:0008168">
    <property type="term" value="F:methyltransferase activity"/>
    <property type="evidence" value="ECO:0007669"/>
    <property type="project" value="UniProtKB-KW"/>
</dbReference>
<keyword evidence="2" id="KW-0489">Methyltransferase</keyword>
<comment type="caution">
    <text evidence="2">The sequence shown here is derived from an EMBL/GenBank/DDBJ whole genome shotgun (WGS) entry which is preliminary data.</text>
</comment>
<feature type="domain" description="Methyltransferase" evidence="1">
    <location>
        <begin position="37"/>
        <end position="146"/>
    </location>
</feature>
<keyword evidence="3" id="KW-1185">Reference proteome</keyword>
<dbReference type="Pfam" id="PF13847">
    <property type="entry name" value="Methyltransf_31"/>
    <property type="match status" value="1"/>
</dbReference>
<dbReference type="STRING" id="1515746.HR45_16095"/>
<keyword evidence="2" id="KW-0808">Transferase</keyword>
<dbReference type="Proteomes" id="UP000029264">
    <property type="component" value="Unassembled WGS sequence"/>
</dbReference>
<accession>A0A094J9B2</accession>
<gene>
    <name evidence="2" type="ORF">HR45_16095</name>
</gene>
<dbReference type="RefSeq" id="WP_037444830.1">
    <property type="nucleotide sequence ID" value="NZ_JPEO01000017.1"/>
</dbReference>
<dbReference type="eggNOG" id="COG2226">
    <property type="taxonomic scope" value="Bacteria"/>
</dbReference>
<protein>
    <submittedName>
        <fullName evidence="2">Methyltransferase type 11</fullName>
    </submittedName>
</protein>
<evidence type="ECO:0000313" key="2">
    <source>
        <dbReference type="EMBL" id="KFZ36500.1"/>
    </source>
</evidence>
<organism evidence="2 3">
    <name type="scientific">Shewanella mangrovi</name>
    <dbReference type="NCBI Taxonomy" id="1515746"/>
    <lineage>
        <taxon>Bacteria</taxon>
        <taxon>Pseudomonadati</taxon>
        <taxon>Pseudomonadota</taxon>
        <taxon>Gammaproteobacteria</taxon>
        <taxon>Alteromonadales</taxon>
        <taxon>Shewanellaceae</taxon>
        <taxon>Shewanella</taxon>
    </lineage>
</organism>
<reference evidence="2 3" key="1">
    <citation type="submission" date="2014-06" db="EMBL/GenBank/DDBJ databases">
        <title>Shewanella sp. YQH10.</title>
        <authorList>
            <person name="Liu Y."/>
            <person name="Zeng R."/>
        </authorList>
    </citation>
    <scope>NUCLEOTIDE SEQUENCE [LARGE SCALE GENOMIC DNA]</scope>
    <source>
        <strain evidence="2 3">YQH10</strain>
    </source>
</reference>
<name>A0A094J9B2_9GAMM</name>
<dbReference type="EMBL" id="JPEO01000017">
    <property type="protein sequence ID" value="KFZ36500.1"/>
    <property type="molecule type" value="Genomic_DNA"/>
</dbReference>
<evidence type="ECO:0000313" key="3">
    <source>
        <dbReference type="Proteomes" id="UP000029264"/>
    </source>
</evidence>
<dbReference type="AlphaFoldDB" id="A0A094J9B2"/>
<dbReference type="InterPro" id="IPR025714">
    <property type="entry name" value="Methyltranfer_dom"/>
</dbReference>
<sequence>MMNISFSEPERLKAIFDSENREEWQKTSHIIRSLALKENEIIADIGAGTGYFSEIFSHTIKEGKIYSIDCEPNMVAYMRNRFSSEAFNNIKVILSQPDDPSIPPRVDTVFIANTYRFIQNRDAFLNKMREQTSRKTKFVIVDFRGSNARVSPQLAIDEVQRAGFEVVDFDVAGCPEHYILTFTLN</sequence>
<dbReference type="OrthoDB" id="9760689at2"/>
<proteinExistence type="predicted"/>
<dbReference type="GO" id="GO:0032259">
    <property type="term" value="P:methylation"/>
    <property type="evidence" value="ECO:0007669"/>
    <property type="project" value="UniProtKB-KW"/>
</dbReference>
<dbReference type="InterPro" id="IPR029063">
    <property type="entry name" value="SAM-dependent_MTases_sf"/>
</dbReference>